<dbReference type="AlphaFoldDB" id="A0A5B8FYP7"/>
<evidence type="ECO:0000256" key="8">
    <source>
        <dbReference type="HAMAP-Rule" id="MF_00222"/>
    </source>
</evidence>
<comment type="subunit">
    <text evidence="8">Homodimer.</text>
</comment>
<proteinExistence type="inferred from homology"/>
<feature type="binding site" evidence="8">
    <location>
        <position position="82"/>
    </location>
    <ligand>
        <name>NADP(+)</name>
        <dbReference type="ChEBI" id="CHEBI:58349"/>
    </ligand>
</feature>
<feature type="binding site" evidence="8">
    <location>
        <begin position="157"/>
        <end position="162"/>
    </location>
    <ligand>
        <name>NADP(+)</name>
        <dbReference type="ChEBI" id="CHEBI:58349"/>
    </ligand>
</feature>
<dbReference type="GO" id="GO:0005829">
    <property type="term" value="C:cytosol"/>
    <property type="evidence" value="ECO:0007669"/>
    <property type="project" value="TreeGrafter"/>
</dbReference>
<dbReference type="Gene3D" id="3.40.50.10860">
    <property type="entry name" value="Leucine Dehydrogenase, chain A, domain 1"/>
    <property type="match status" value="1"/>
</dbReference>
<feature type="domain" description="Shikimate dehydrogenase substrate binding N-terminal" evidence="10">
    <location>
        <begin position="11"/>
        <end position="93"/>
    </location>
</feature>
<dbReference type="UniPathway" id="UPA00053">
    <property type="reaction ID" value="UER00087"/>
</dbReference>
<evidence type="ECO:0000259" key="9">
    <source>
        <dbReference type="Pfam" id="PF01488"/>
    </source>
</evidence>
<evidence type="ECO:0000256" key="6">
    <source>
        <dbReference type="ARBA" id="ARBA00023141"/>
    </source>
</evidence>
<evidence type="ECO:0000256" key="3">
    <source>
        <dbReference type="ARBA" id="ARBA00022605"/>
    </source>
</evidence>
<evidence type="ECO:0000256" key="7">
    <source>
        <dbReference type="ARBA" id="ARBA00049442"/>
    </source>
</evidence>
<dbReference type="GO" id="GO:0019632">
    <property type="term" value="P:shikimate metabolic process"/>
    <property type="evidence" value="ECO:0007669"/>
    <property type="project" value="InterPro"/>
</dbReference>
<feature type="binding site" evidence="8">
    <location>
        <begin position="133"/>
        <end position="137"/>
    </location>
    <ligand>
        <name>NADP(+)</name>
        <dbReference type="ChEBI" id="CHEBI:58349"/>
    </ligand>
</feature>
<feature type="binding site" evidence="8">
    <location>
        <position position="107"/>
    </location>
    <ligand>
        <name>shikimate</name>
        <dbReference type="ChEBI" id="CHEBI:36208"/>
    </ligand>
</feature>
<feature type="binding site" evidence="8">
    <location>
        <position position="245"/>
    </location>
    <ligand>
        <name>NADP(+)</name>
        <dbReference type="ChEBI" id="CHEBI:58349"/>
    </ligand>
</feature>
<comment type="pathway">
    <text evidence="1 8">Metabolic intermediate biosynthesis; chorismate biosynthesis; chorismate from D-erythrose 4-phosphate and phosphoenolpyruvate: step 4/7.</text>
</comment>
<feature type="active site" description="Proton acceptor" evidence="8">
    <location>
        <position position="70"/>
    </location>
</feature>
<evidence type="ECO:0000256" key="1">
    <source>
        <dbReference type="ARBA" id="ARBA00004871"/>
    </source>
</evidence>
<dbReference type="HAMAP" id="MF_00222">
    <property type="entry name" value="Shikimate_DH_AroE"/>
    <property type="match status" value="1"/>
</dbReference>
<dbReference type="CDD" id="cd01065">
    <property type="entry name" value="NAD_bind_Shikimate_DH"/>
    <property type="match status" value="1"/>
</dbReference>
<feature type="binding site" evidence="8">
    <location>
        <position position="252"/>
    </location>
    <ligand>
        <name>shikimate</name>
        <dbReference type="ChEBI" id="CHEBI:36208"/>
    </ligand>
</feature>
<keyword evidence="3 8" id="KW-0028">Amino-acid biosynthesis</keyword>
<sequence>MTHETPALAAVIGWPVGHSKSPALHGYWLQKHGLRGHYIPIALRPENFEAGIRALPKLGFGGANITIPYKETVLHMASSVSDRASLIGAANTISFRPDGSIHADNTDGYGFIENLRQTVPDWDPRSGPALVVGAGGAAKAVVSALLTAGVPELRVANRTRARAQNLADTYGAKVVVVDWYHLSEAVSGAKTVANTTSLGMVGQPALNISLDAAPGDALVTDIVYAPLVTPLLEQARARGLRTVDGLGMLLHQAVPGFQHWFGIRPEVDEALRQYMLGLG</sequence>
<gene>
    <name evidence="8" type="primary">aroE</name>
    <name evidence="12" type="ORF">FDP22_05585</name>
</gene>
<evidence type="ECO:0000259" key="11">
    <source>
        <dbReference type="Pfam" id="PF18317"/>
    </source>
</evidence>
<dbReference type="SUPFAM" id="SSF51735">
    <property type="entry name" value="NAD(P)-binding Rossmann-fold domains"/>
    <property type="match status" value="1"/>
</dbReference>
<evidence type="ECO:0000313" key="13">
    <source>
        <dbReference type="Proteomes" id="UP000305888"/>
    </source>
</evidence>
<dbReference type="NCBIfam" id="TIGR00507">
    <property type="entry name" value="aroE"/>
    <property type="match status" value="1"/>
</dbReference>
<dbReference type="InterPro" id="IPR006151">
    <property type="entry name" value="Shikm_DH/Glu-tRNA_Rdtase"/>
</dbReference>
<feature type="binding site" evidence="8">
    <location>
        <position position="222"/>
    </location>
    <ligand>
        <name>NADP(+)</name>
        <dbReference type="ChEBI" id="CHEBI:58349"/>
    </ligand>
</feature>
<keyword evidence="4 8" id="KW-0521">NADP</keyword>
<feature type="domain" description="Quinate/shikimate 5-dehydrogenase/glutamyl-tRNA reductase" evidence="9">
    <location>
        <begin position="129"/>
        <end position="197"/>
    </location>
</feature>
<dbReference type="Gene3D" id="3.40.50.720">
    <property type="entry name" value="NAD(P)-binding Rossmann-like Domain"/>
    <property type="match status" value="1"/>
</dbReference>
<dbReference type="SUPFAM" id="SSF53223">
    <property type="entry name" value="Aminoacid dehydrogenase-like, N-terminal domain"/>
    <property type="match status" value="1"/>
</dbReference>
<keyword evidence="6 8" id="KW-0057">Aromatic amino acid biosynthesis</keyword>
<organism evidence="12 13">
    <name type="scientific">Paroceanicella profunda</name>
    <dbReference type="NCBI Taxonomy" id="2579971"/>
    <lineage>
        <taxon>Bacteria</taxon>
        <taxon>Pseudomonadati</taxon>
        <taxon>Pseudomonadota</taxon>
        <taxon>Alphaproteobacteria</taxon>
        <taxon>Rhodobacterales</taxon>
        <taxon>Paracoccaceae</taxon>
        <taxon>Paroceanicella</taxon>
    </lineage>
</organism>
<feature type="binding site" evidence="8">
    <location>
        <begin position="19"/>
        <end position="21"/>
    </location>
    <ligand>
        <name>shikimate</name>
        <dbReference type="ChEBI" id="CHEBI:36208"/>
    </ligand>
</feature>
<dbReference type="GO" id="GO:0009423">
    <property type="term" value="P:chorismate biosynthetic process"/>
    <property type="evidence" value="ECO:0007669"/>
    <property type="project" value="UniProtKB-UniRule"/>
</dbReference>
<dbReference type="EC" id="1.1.1.25" evidence="2 8"/>
<comment type="function">
    <text evidence="8">Involved in the biosynthesis of the chorismate, which leads to the biosynthesis of aromatic amino acids. Catalyzes the reversible NADPH linked reduction of 3-dehydroshikimate (DHSA) to yield shikimate (SA).</text>
</comment>
<keyword evidence="5 8" id="KW-0560">Oxidoreductase</keyword>
<dbReference type="InterPro" id="IPR041121">
    <property type="entry name" value="SDH_C"/>
</dbReference>
<feature type="binding site" evidence="8">
    <location>
        <position position="66"/>
    </location>
    <ligand>
        <name>shikimate</name>
        <dbReference type="ChEBI" id="CHEBI:36208"/>
    </ligand>
</feature>
<comment type="catalytic activity">
    <reaction evidence="7 8">
        <text>shikimate + NADP(+) = 3-dehydroshikimate + NADPH + H(+)</text>
        <dbReference type="Rhea" id="RHEA:17737"/>
        <dbReference type="ChEBI" id="CHEBI:15378"/>
        <dbReference type="ChEBI" id="CHEBI:16630"/>
        <dbReference type="ChEBI" id="CHEBI:36208"/>
        <dbReference type="ChEBI" id="CHEBI:57783"/>
        <dbReference type="ChEBI" id="CHEBI:58349"/>
        <dbReference type="EC" id="1.1.1.25"/>
    </reaction>
</comment>
<feature type="domain" description="SDH C-terminal" evidence="11">
    <location>
        <begin position="245"/>
        <end position="269"/>
    </location>
</feature>
<dbReference type="KEGG" id="ppru:FDP22_05585"/>
<dbReference type="RefSeq" id="WP_138575701.1">
    <property type="nucleotide sequence ID" value="NZ_CP040818.1"/>
</dbReference>
<keyword evidence="13" id="KW-1185">Reference proteome</keyword>
<dbReference type="EMBL" id="CP040818">
    <property type="protein sequence ID" value="QDL91303.1"/>
    <property type="molecule type" value="Genomic_DNA"/>
</dbReference>
<dbReference type="Pfam" id="PF18317">
    <property type="entry name" value="SDH_C"/>
    <property type="match status" value="1"/>
</dbReference>
<dbReference type="GO" id="GO:0009073">
    <property type="term" value="P:aromatic amino acid family biosynthetic process"/>
    <property type="evidence" value="ECO:0007669"/>
    <property type="project" value="UniProtKB-KW"/>
</dbReference>
<evidence type="ECO:0000256" key="2">
    <source>
        <dbReference type="ARBA" id="ARBA00012962"/>
    </source>
</evidence>
<dbReference type="InterPro" id="IPR036291">
    <property type="entry name" value="NAD(P)-bd_dom_sf"/>
</dbReference>
<name>A0A5B8FYP7_9RHOB</name>
<comment type="similarity">
    <text evidence="8">Belongs to the shikimate dehydrogenase family.</text>
</comment>
<dbReference type="Pfam" id="PF08501">
    <property type="entry name" value="Shikimate_dh_N"/>
    <property type="match status" value="1"/>
</dbReference>
<dbReference type="GO" id="GO:0004764">
    <property type="term" value="F:shikimate 3-dehydrogenase (NADP+) activity"/>
    <property type="evidence" value="ECO:0007669"/>
    <property type="project" value="UniProtKB-UniRule"/>
</dbReference>
<evidence type="ECO:0000313" key="12">
    <source>
        <dbReference type="EMBL" id="QDL91303.1"/>
    </source>
</evidence>
<dbReference type="InterPro" id="IPR013708">
    <property type="entry name" value="Shikimate_DH-bd_N"/>
</dbReference>
<evidence type="ECO:0000259" key="10">
    <source>
        <dbReference type="Pfam" id="PF08501"/>
    </source>
</evidence>
<dbReference type="OrthoDB" id="9792692at2"/>
<dbReference type="InterPro" id="IPR011342">
    <property type="entry name" value="Shikimate_DH"/>
</dbReference>
<evidence type="ECO:0000256" key="4">
    <source>
        <dbReference type="ARBA" id="ARBA00022857"/>
    </source>
</evidence>
<dbReference type="GO" id="GO:0008652">
    <property type="term" value="P:amino acid biosynthetic process"/>
    <property type="evidence" value="ECO:0007669"/>
    <property type="project" value="UniProtKB-KW"/>
</dbReference>
<dbReference type="Proteomes" id="UP000305888">
    <property type="component" value="Chromosome"/>
</dbReference>
<feature type="binding site" evidence="8">
    <location>
        <position position="91"/>
    </location>
    <ligand>
        <name>shikimate</name>
        <dbReference type="ChEBI" id="CHEBI:36208"/>
    </ligand>
</feature>
<protein>
    <recommendedName>
        <fullName evidence="2 8">Shikimate dehydrogenase (NADP(+))</fullName>
        <shortName evidence="8">SDH</shortName>
        <ecNumber evidence="2 8">1.1.1.25</ecNumber>
    </recommendedName>
</protein>
<dbReference type="InterPro" id="IPR046346">
    <property type="entry name" value="Aminoacid_DH-like_N_sf"/>
</dbReference>
<dbReference type="Pfam" id="PF01488">
    <property type="entry name" value="Shikimate_DH"/>
    <property type="match status" value="1"/>
</dbReference>
<accession>A0A5B8FYP7</accession>
<feature type="binding site" evidence="8">
    <location>
        <position position="224"/>
    </location>
    <ligand>
        <name>shikimate</name>
        <dbReference type="ChEBI" id="CHEBI:36208"/>
    </ligand>
</feature>
<dbReference type="PANTHER" id="PTHR21089">
    <property type="entry name" value="SHIKIMATE DEHYDROGENASE"/>
    <property type="match status" value="1"/>
</dbReference>
<dbReference type="NCBIfam" id="NF001312">
    <property type="entry name" value="PRK00258.1-4"/>
    <property type="match status" value="1"/>
</dbReference>
<evidence type="ECO:0000256" key="5">
    <source>
        <dbReference type="ARBA" id="ARBA00023002"/>
    </source>
</evidence>
<dbReference type="InterPro" id="IPR022893">
    <property type="entry name" value="Shikimate_DH_fam"/>
</dbReference>
<dbReference type="PANTHER" id="PTHR21089:SF1">
    <property type="entry name" value="BIFUNCTIONAL 3-DEHYDROQUINATE DEHYDRATASE_SHIKIMATE DEHYDROGENASE, CHLOROPLASTIC"/>
    <property type="match status" value="1"/>
</dbReference>
<reference evidence="12 13" key="1">
    <citation type="submission" date="2019-06" db="EMBL/GenBank/DDBJ databases">
        <title>Genome sequence of Rhodobacteraceae bacterium D4M1.</title>
        <authorList>
            <person name="Cao J."/>
        </authorList>
    </citation>
    <scope>NUCLEOTIDE SEQUENCE [LARGE SCALE GENOMIC DNA]</scope>
    <source>
        <strain evidence="12 13">D4M1</strain>
    </source>
</reference>
<dbReference type="GO" id="GO:0050661">
    <property type="term" value="F:NADP binding"/>
    <property type="evidence" value="ECO:0007669"/>
    <property type="project" value="InterPro"/>
</dbReference>